<reference evidence="3" key="1">
    <citation type="submission" date="2017-10" db="EMBL/GenBank/DDBJ databases">
        <title>Rapid genome shrinkage in a self-fertile nematode reveals novel sperm competition proteins.</title>
        <authorList>
            <person name="Yin D."/>
            <person name="Schwarz E.M."/>
            <person name="Thomas C.G."/>
            <person name="Felde R.L."/>
            <person name="Korf I.F."/>
            <person name="Cutter A.D."/>
            <person name="Schartner C.M."/>
            <person name="Ralston E.J."/>
            <person name="Meyer B.J."/>
            <person name="Haag E.S."/>
        </authorList>
    </citation>
    <scope>NUCLEOTIDE SEQUENCE [LARGE SCALE GENOMIC DNA]</scope>
    <source>
        <strain evidence="3">JU1422</strain>
    </source>
</reference>
<feature type="region of interest" description="Disordered" evidence="1">
    <location>
        <begin position="419"/>
        <end position="450"/>
    </location>
</feature>
<proteinExistence type="predicted"/>
<feature type="region of interest" description="Disordered" evidence="1">
    <location>
        <begin position="593"/>
        <end position="704"/>
    </location>
</feature>
<keyword evidence="3" id="KW-1185">Reference proteome</keyword>
<feature type="compositionally biased region" description="Basic residues" evidence="1">
    <location>
        <begin position="351"/>
        <end position="369"/>
    </location>
</feature>
<name>A0A2G5SDK1_9PELO</name>
<evidence type="ECO:0000313" key="3">
    <source>
        <dbReference type="Proteomes" id="UP000230233"/>
    </source>
</evidence>
<protein>
    <submittedName>
        <fullName evidence="2">Uncharacterized protein</fullName>
    </submittedName>
</protein>
<dbReference type="STRING" id="1611254.A0A2G5SDK1"/>
<evidence type="ECO:0000256" key="1">
    <source>
        <dbReference type="SAM" id="MobiDB-lite"/>
    </source>
</evidence>
<feature type="compositionally biased region" description="Polar residues" evidence="1">
    <location>
        <begin position="280"/>
        <end position="291"/>
    </location>
</feature>
<feature type="compositionally biased region" description="Polar residues" evidence="1">
    <location>
        <begin position="633"/>
        <end position="643"/>
    </location>
</feature>
<gene>
    <name evidence="2" type="ORF">B9Z55_028060</name>
</gene>
<dbReference type="AlphaFoldDB" id="A0A2G5SDK1"/>
<sequence>MTSPKDKSEDCFSASPPRAPWIIRFDRQQKFEFSPWARRHVPVLTWYTAQMGNIDIYPSNQPPALIQLEGDSMMYHQMWDAPWRESFSSEKPRSFLVVYFQLPMKKMNEEKAAKQKKDQFEYLNQLIRFSLMGHGPVFYFNEMCQNQLGGETWMHECVPFVYWPTGLTRSENSTVPILSIQVPVFEVPSSSATQPTLEAASEKKVITAATTNEDNQQAQQSSKTMENDWKESHGNQKANIALESETMHQKPIEKADEVKDGPIDIDGFIKDANGDKRNVTENTGPSNAQQNKMIAEDVNSDVSLAIKKCETLSTLDDQVMRKFSGITLSKTEVLSENGDKENLNQSNSNQRTKKPRRRKRSEVKKKRNKQQSVASVLKLVDSKPFTFSEDFSPSSGRSSLSVNGIDLRSDAIGIPEKTQAERVRHQSGSLESAPVVATQNSSKSNREPIDVPTTAKFPIVDGTFSAANKAPVSTEAFAVSSPKATPKATDTTKLSVKDKTPTATNSAKDCAAGKASAYIRNPAAAENLTITKVSVPAKNDQRCTVETDAVQENVFSTAHSSDASGDSAIAKTKAPYQSYASVASSVAMKAPAADKAPAKIPNLAASENSTRTKISVPAKNDHTSTFEGVLPHSSAQSENSSAAKTKVPGESSSSVVSPVAAKSPAASETHVSASSSSKTTKKNKNKNKKSKNLPKDDFSAELPNKADKKLEDAKLHFSSKFEIYKEKMNDERRFQLAFEKNSFQSHEMQLKIYEYLKQTHSFGIHLKRKEIEEKLEERILLYRSAKCFEYQVMEHVMETLSNYVLIFWEKNHYETAVIGI</sequence>
<organism evidence="2 3">
    <name type="scientific">Caenorhabditis nigoni</name>
    <dbReference type="NCBI Taxonomy" id="1611254"/>
    <lineage>
        <taxon>Eukaryota</taxon>
        <taxon>Metazoa</taxon>
        <taxon>Ecdysozoa</taxon>
        <taxon>Nematoda</taxon>
        <taxon>Chromadorea</taxon>
        <taxon>Rhabditida</taxon>
        <taxon>Rhabditina</taxon>
        <taxon>Rhabditomorpha</taxon>
        <taxon>Rhabditoidea</taxon>
        <taxon>Rhabditidae</taxon>
        <taxon>Peloderinae</taxon>
        <taxon>Caenorhabditis</taxon>
    </lineage>
</organism>
<feature type="compositionally biased region" description="Basic and acidic residues" evidence="1">
    <location>
        <begin position="693"/>
        <end position="704"/>
    </location>
</feature>
<feature type="region of interest" description="Disordered" evidence="1">
    <location>
        <begin position="269"/>
        <end position="291"/>
    </location>
</feature>
<dbReference type="EMBL" id="PDUG01000016">
    <property type="protein sequence ID" value="PIC12976.1"/>
    <property type="molecule type" value="Genomic_DNA"/>
</dbReference>
<evidence type="ECO:0000313" key="2">
    <source>
        <dbReference type="EMBL" id="PIC12976.1"/>
    </source>
</evidence>
<comment type="caution">
    <text evidence="2">The sequence shown here is derived from an EMBL/GenBank/DDBJ whole genome shotgun (WGS) entry which is preliminary data.</text>
</comment>
<feature type="compositionally biased region" description="Basic residues" evidence="1">
    <location>
        <begin position="679"/>
        <end position="692"/>
    </location>
</feature>
<feature type="region of interest" description="Disordered" evidence="1">
    <location>
        <begin position="211"/>
        <end position="233"/>
    </location>
</feature>
<feature type="compositionally biased region" description="Basic and acidic residues" evidence="1">
    <location>
        <begin position="269"/>
        <end position="279"/>
    </location>
</feature>
<feature type="compositionally biased region" description="Polar residues" evidence="1">
    <location>
        <begin position="211"/>
        <end position="224"/>
    </location>
</feature>
<dbReference type="Proteomes" id="UP000230233">
    <property type="component" value="Unassembled WGS sequence"/>
</dbReference>
<feature type="region of interest" description="Disordered" evidence="1">
    <location>
        <begin position="337"/>
        <end position="374"/>
    </location>
</feature>
<feature type="compositionally biased region" description="Low complexity" evidence="1">
    <location>
        <begin position="651"/>
        <end position="667"/>
    </location>
</feature>
<accession>A0A2G5SDK1</accession>